<keyword evidence="1" id="KW-0472">Membrane</keyword>
<evidence type="ECO:0000256" key="1">
    <source>
        <dbReference type="SAM" id="Phobius"/>
    </source>
</evidence>
<evidence type="ECO:0008006" key="3">
    <source>
        <dbReference type="Google" id="ProtNLM"/>
    </source>
</evidence>
<keyword evidence="1" id="KW-0812">Transmembrane</keyword>
<evidence type="ECO:0000313" key="2">
    <source>
        <dbReference type="EMBL" id="XCB28828.1"/>
    </source>
</evidence>
<keyword evidence="2" id="KW-0614">Plasmid</keyword>
<dbReference type="KEGG" id="temp:RBB75_20540"/>
<name>A0AAU7ZKD8_9BACT</name>
<protein>
    <recommendedName>
        <fullName evidence="3">Lipoprotein</fullName>
    </recommendedName>
</protein>
<organism evidence="2">
    <name type="scientific">Tunturiibacter empetritectus</name>
    <dbReference type="NCBI Taxonomy" id="3069691"/>
    <lineage>
        <taxon>Bacteria</taxon>
        <taxon>Pseudomonadati</taxon>
        <taxon>Acidobacteriota</taxon>
        <taxon>Terriglobia</taxon>
        <taxon>Terriglobales</taxon>
        <taxon>Acidobacteriaceae</taxon>
        <taxon>Tunturiibacter</taxon>
    </lineage>
</organism>
<dbReference type="RefSeq" id="WP_353070482.1">
    <property type="nucleotide sequence ID" value="NZ_CP132933.1"/>
</dbReference>
<reference evidence="2" key="1">
    <citation type="submission" date="2023-08" db="EMBL/GenBank/DDBJ databases">
        <authorList>
            <person name="Messyasz A."/>
            <person name="Mannisto M.K."/>
            <person name="Kerkhof L.J."/>
            <person name="Haggblom M."/>
        </authorList>
    </citation>
    <scope>NUCLEOTIDE SEQUENCE</scope>
    <source>
        <strain evidence="2">M8UP23</strain>
        <plasmid evidence="2">unnamed1</plasmid>
    </source>
</reference>
<reference evidence="2" key="2">
    <citation type="journal article" date="2024" name="Environ. Microbiol.">
        <title>Genome analysis and description of Tunturibacter gen. nov. expands the diversity of Terriglobia in tundra soils.</title>
        <authorList>
            <person name="Messyasz A."/>
            <person name="Mannisto M.K."/>
            <person name="Kerkhof L.J."/>
            <person name="Haggblom M.M."/>
        </authorList>
    </citation>
    <scope>NUCLEOTIDE SEQUENCE</scope>
    <source>
        <strain evidence="2">M8UP23</strain>
    </source>
</reference>
<sequence>MHNLKPPIFLVAIVALLIAGLIGGAMVTRQRHMRVAAEEGIRQELRENNEGVEEMRAAIPTEIENISGTVVLLEQRQAGHAVDGSKVKIGLAVLSLTNANWQTASVTGAIGTVDYATVERFAAAYFEQARLAQLQTSTMESMMSLSSYVGHGEGIQAMSPAEARTAEIQAQALLAHLRMMLRMTDGLEGAYKTALGS</sequence>
<gene>
    <name evidence="2" type="ORF">RBB75_20540</name>
</gene>
<accession>A0AAU7ZKD8</accession>
<keyword evidence="1" id="KW-1133">Transmembrane helix</keyword>
<dbReference type="EMBL" id="CP132933">
    <property type="protein sequence ID" value="XCB28828.1"/>
    <property type="molecule type" value="Genomic_DNA"/>
</dbReference>
<proteinExistence type="predicted"/>
<dbReference type="AlphaFoldDB" id="A0AAU7ZKD8"/>
<feature type="transmembrane region" description="Helical" evidence="1">
    <location>
        <begin position="6"/>
        <end position="27"/>
    </location>
</feature>
<geneLocation type="plasmid" evidence="2">
    <name>unnamed1</name>
</geneLocation>